<gene>
    <name evidence="1" type="ORF">GN244_ATG18971</name>
</gene>
<accession>A0A833WJG4</accession>
<comment type="caution">
    <text evidence="1">The sequence shown here is derived from an EMBL/GenBank/DDBJ whole genome shotgun (WGS) entry which is preliminary data.</text>
</comment>
<dbReference type="Proteomes" id="UP000602510">
    <property type="component" value="Unassembled WGS sequence"/>
</dbReference>
<name>A0A833WJG4_PHYIN</name>
<dbReference type="EMBL" id="WSZM01000842">
    <property type="protein sequence ID" value="KAF4029301.1"/>
    <property type="molecule type" value="Genomic_DNA"/>
</dbReference>
<protein>
    <submittedName>
        <fullName evidence="1">Uncharacterized protein</fullName>
    </submittedName>
</protein>
<evidence type="ECO:0000313" key="2">
    <source>
        <dbReference type="Proteomes" id="UP000602510"/>
    </source>
</evidence>
<keyword evidence="2" id="KW-1185">Reference proteome</keyword>
<evidence type="ECO:0000313" key="1">
    <source>
        <dbReference type="EMBL" id="KAF4029301.1"/>
    </source>
</evidence>
<organism evidence="1 2">
    <name type="scientific">Phytophthora infestans</name>
    <name type="common">Potato late blight agent</name>
    <name type="synonym">Botrytis infestans</name>
    <dbReference type="NCBI Taxonomy" id="4787"/>
    <lineage>
        <taxon>Eukaryota</taxon>
        <taxon>Sar</taxon>
        <taxon>Stramenopiles</taxon>
        <taxon>Oomycota</taxon>
        <taxon>Peronosporomycetes</taxon>
        <taxon>Peronosporales</taxon>
        <taxon>Peronosporaceae</taxon>
        <taxon>Phytophthora</taxon>
    </lineage>
</organism>
<dbReference type="AlphaFoldDB" id="A0A833WJG4"/>
<proteinExistence type="predicted"/>
<reference evidence="1" key="1">
    <citation type="submission" date="2020-04" db="EMBL/GenBank/DDBJ databases">
        <title>Hybrid Assembly of Korean Phytophthora infestans isolates.</title>
        <authorList>
            <person name="Prokchorchik M."/>
            <person name="Lee Y."/>
            <person name="Seo J."/>
            <person name="Cho J.-H."/>
            <person name="Park Y.-E."/>
            <person name="Jang D.-C."/>
            <person name="Im J.-S."/>
            <person name="Choi J.-G."/>
            <person name="Park H.-J."/>
            <person name="Lee G.-B."/>
            <person name="Lee Y.-G."/>
            <person name="Hong S.-Y."/>
            <person name="Cho K."/>
            <person name="Sohn K.H."/>
        </authorList>
    </citation>
    <scope>NUCLEOTIDE SEQUENCE</scope>
    <source>
        <strain evidence="1">KR_1_A1</strain>
    </source>
</reference>
<sequence>MYSSLRPQRFHHIHNFVRDLLQLALGLVGAVDQVVLSLQGVCKLKATHNNRNDSYDSSTYHNAFRDRPAVTNRKLAGCSDNANGDAKLGELIN</sequence>